<feature type="compositionally biased region" description="Basic and acidic residues" evidence="1">
    <location>
        <begin position="76"/>
        <end position="87"/>
    </location>
</feature>
<keyword evidence="2" id="KW-1185">Reference proteome</keyword>
<accession>A0ABM0VDF3</accession>
<reference evidence="3" key="2">
    <citation type="submission" date="2025-08" db="UniProtKB">
        <authorList>
            <consortium name="RefSeq"/>
        </authorList>
    </citation>
    <scope>IDENTIFICATION</scope>
    <source>
        <tissue evidence="3">Leaf</tissue>
    </source>
</reference>
<dbReference type="RefSeq" id="XP_010454522.1">
    <property type="nucleotide sequence ID" value="XM_010456220.1"/>
</dbReference>
<reference evidence="2" key="1">
    <citation type="journal article" date="2014" name="Nat. Commun.">
        <title>The emerging biofuel crop Camelina sativa retains a highly undifferentiated hexaploid genome structure.</title>
        <authorList>
            <person name="Kagale S."/>
            <person name="Koh C."/>
            <person name="Nixon J."/>
            <person name="Bollina V."/>
            <person name="Clarke W.E."/>
            <person name="Tuteja R."/>
            <person name="Spillane C."/>
            <person name="Robinson S.J."/>
            <person name="Links M.G."/>
            <person name="Clarke C."/>
            <person name="Higgins E.E."/>
            <person name="Huebert T."/>
            <person name="Sharpe A.G."/>
            <person name="Parkin I.A."/>
        </authorList>
    </citation>
    <scope>NUCLEOTIDE SEQUENCE [LARGE SCALE GENOMIC DNA]</scope>
    <source>
        <strain evidence="2">cv. DH55</strain>
    </source>
</reference>
<protein>
    <submittedName>
        <fullName evidence="3">Uncharacterized protein LOC104736266</fullName>
    </submittedName>
</protein>
<gene>
    <name evidence="3" type="primary">LOC104736266</name>
</gene>
<sequence length="100" mass="10939">MLGLVLGTIFVGTVPMIIYRRPANEPIQKHKRGGGSSILAVCLILLLFLTQALGANLCNNAGGICKPGGARNKIHAGEEFDPRREDVRDDQDDYDQFDEL</sequence>
<evidence type="ECO:0000313" key="3">
    <source>
        <dbReference type="RefSeq" id="XP_010454522.1"/>
    </source>
</evidence>
<name>A0ABM0VDF3_CAMSA</name>
<dbReference type="GeneID" id="104736266"/>
<evidence type="ECO:0000313" key="2">
    <source>
        <dbReference type="Proteomes" id="UP000694864"/>
    </source>
</evidence>
<dbReference type="Proteomes" id="UP000694864">
    <property type="component" value="Chromosome 13"/>
</dbReference>
<organism evidence="2 3">
    <name type="scientific">Camelina sativa</name>
    <name type="common">False flax</name>
    <name type="synonym">Myagrum sativum</name>
    <dbReference type="NCBI Taxonomy" id="90675"/>
    <lineage>
        <taxon>Eukaryota</taxon>
        <taxon>Viridiplantae</taxon>
        <taxon>Streptophyta</taxon>
        <taxon>Embryophyta</taxon>
        <taxon>Tracheophyta</taxon>
        <taxon>Spermatophyta</taxon>
        <taxon>Magnoliopsida</taxon>
        <taxon>eudicotyledons</taxon>
        <taxon>Gunneridae</taxon>
        <taxon>Pentapetalae</taxon>
        <taxon>rosids</taxon>
        <taxon>malvids</taxon>
        <taxon>Brassicales</taxon>
        <taxon>Brassicaceae</taxon>
        <taxon>Camelineae</taxon>
        <taxon>Camelina</taxon>
    </lineage>
</organism>
<evidence type="ECO:0000256" key="1">
    <source>
        <dbReference type="SAM" id="MobiDB-lite"/>
    </source>
</evidence>
<feature type="compositionally biased region" description="Acidic residues" evidence="1">
    <location>
        <begin position="88"/>
        <end position="100"/>
    </location>
</feature>
<feature type="region of interest" description="Disordered" evidence="1">
    <location>
        <begin position="76"/>
        <end position="100"/>
    </location>
</feature>
<proteinExistence type="predicted"/>